<dbReference type="SMART" id="SM00380">
    <property type="entry name" value="AP2"/>
    <property type="match status" value="1"/>
</dbReference>
<dbReference type="InterPro" id="IPR036955">
    <property type="entry name" value="AP2/ERF_dom_sf"/>
</dbReference>
<dbReference type="InterPro" id="IPR016177">
    <property type="entry name" value="DNA-bd_dom_sf"/>
</dbReference>
<feature type="region of interest" description="Disordered" evidence="6">
    <location>
        <begin position="1"/>
        <end position="27"/>
    </location>
</feature>
<name>A0AAD8RA67_LOLMU</name>
<reference evidence="8" key="1">
    <citation type="submission" date="2023-07" db="EMBL/GenBank/DDBJ databases">
        <title>A chromosome-level genome assembly of Lolium multiflorum.</title>
        <authorList>
            <person name="Chen Y."/>
            <person name="Copetti D."/>
            <person name="Kolliker R."/>
            <person name="Studer B."/>
        </authorList>
    </citation>
    <scope>NUCLEOTIDE SEQUENCE</scope>
    <source>
        <strain evidence="8">02402/16</strain>
        <tissue evidence="8">Leaf</tissue>
    </source>
</reference>
<feature type="compositionally biased region" description="Pro residues" evidence="6">
    <location>
        <begin position="146"/>
        <end position="164"/>
    </location>
</feature>
<dbReference type="Gene3D" id="3.30.730.10">
    <property type="entry name" value="AP2/ERF domain"/>
    <property type="match status" value="1"/>
</dbReference>
<accession>A0AAD8RA67</accession>
<dbReference type="EMBL" id="JAUUTY010000006">
    <property type="protein sequence ID" value="KAK1617888.1"/>
    <property type="molecule type" value="Genomic_DNA"/>
</dbReference>
<evidence type="ECO:0000256" key="6">
    <source>
        <dbReference type="SAM" id="MobiDB-lite"/>
    </source>
</evidence>
<keyword evidence="5" id="KW-0539">Nucleus</keyword>
<evidence type="ECO:0000313" key="8">
    <source>
        <dbReference type="EMBL" id="KAK1617888.1"/>
    </source>
</evidence>
<feature type="region of interest" description="Disordered" evidence="6">
    <location>
        <begin position="138"/>
        <end position="183"/>
    </location>
</feature>
<keyword evidence="2" id="KW-0805">Transcription regulation</keyword>
<dbReference type="PRINTS" id="PR00367">
    <property type="entry name" value="ETHRSPELEMNT"/>
</dbReference>
<feature type="domain" description="AP2/ERF" evidence="7">
    <location>
        <begin position="28"/>
        <end position="85"/>
    </location>
</feature>
<gene>
    <name evidence="8" type="ORF">QYE76_023405</name>
</gene>
<keyword evidence="4" id="KW-0804">Transcription</keyword>
<dbReference type="AlphaFoldDB" id="A0AAD8RA67"/>
<evidence type="ECO:0000256" key="5">
    <source>
        <dbReference type="ARBA" id="ARBA00023242"/>
    </source>
</evidence>
<dbReference type="PROSITE" id="PS51032">
    <property type="entry name" value="AP2_ERF"/>
    <property type="match status" value="1"/>
</dbReference>
<comment type="subcellular location">
    <subcellularLocation>
        <location evidence="1">Nucleus</location>
    </subcellularLocation>
</comment>
<dbReference type="Proteomes" id="UP001231189">
    <property type="component" value="Unassembled WGS sequence"/>
</dbReference>
<dbReference type="FunFam" id="3.30.730.10:FF:000001">
    <property type="entry name" value="Ethylene-responsive transcription factor 2"/>
    <property type="match status" value="1"/>
</dbReference>
<dbReference type="GO" id="GO:0003700">
    <property type="term" value="F:DNA-binding transcription factor activity"/>
    <property type="evidence" value="ECO:0007669"/>
    <property type="project" value="InterPro"/>
</dbReference>
<dbReference type="CDD" id="cd00018">
    <property type="entry name" value="AP2"/>
    <property type="match status" value="1"/>
</dbReference>
<evidence type="ECO:0000259" key="7">
    <source>
        <dbReference type="PROSITE" id="PS51032"/>
    </source>
</evidence>
<evidence type="ECO:0000256" key="1">
    <source>
        <dbReference type="ARBA" id="ARBA00004123"/>
    </source>
</evidence>
<organism evidence="8 9">
    <name type="scientific">Lolium multiflorum</name>
    <name type="common">Italian ryegrass</name>
    <name type="synonym">Lolium perenne subsp. multiflorum</name>
    <dbReference type="NCBI Taxonomy" id="4521"/>
    <lineage>
        <taxon>Eukaryota</taxon>
        <taxon>Viridiplantae</taxon>
        <taxon>Streptophyta</taxon>
        <taxon>Embryophyta</taxon>
        <taxon>Tracheophyta</taxon>
        <taxon>Spermatophyta</taxon>
        <taxon>Magnoliopsida</taxon>
        <taxon>Liliopsida</taxon>
        <taxon>Poales</taxon>
        <taxon>Poaceae</taxon>
        <taxon>BOP clade</taxon>
        <taxon>Pooideae</taxon>
        <taxon>Poodae</taxon>
        <taxon>Poeae</taxon>
        <taxon>Poeae Chloroplast Group 2 (Poeae type)</taxon>
        <taxon>Loliodinae</taxon>
        <taxon>Loliinae</taxon>
        <taxon>Lolium</taxon>
    </lineage>
</organism>
<dbReference type="GO" id="GO:0003677">
    <property type="term" value="F:DNA binding"/>
    <property type="evidence" value="ECO:0007669"/>
    <property type="project" value="UniProtKB-KW"/>
</dbReference>
<keyword evidence="3" id="KW-0238">DNA-binding</keyword>
<evidence type="ECO:0000256" key="4">
    <source>
        <dbReference type="ARBA" id="ARBA00023163"/>
    </source>
</evidence>
<comment type="caution">
    <text evidence="8">The sequence shown here is derived from an EMBL/GenBank/DDBJ whole genome shotgun (WGS) entry which is preliminary data.</text>
</comment>
<protein>
    <recommendedName>
        <fullName evidence="7">AP2/ERF domain-containing protein</fullName>
    </recommendedName>
</protein>
<dbReference type="InterPro" id="IPR001471">
    <property type="entry name" value="AP2/ERF_dom"/>
</dbReference>
<evidence type="ECO:0000256" key="3">
    <source>
        <dbReference type="ARBA" id="ARBA00023125"/>
    </source>
</evidence>
<dbReference type="PANTHER" id="PTHR31677">
    <property type="entry name" value="AP2 DOMAIN CLASS TRANSCRIPTION FACTOR"/>
    <property type="match status" value="1"/>
</dbReference>
<evidence type="ECO:0000313" key="9">
    <source>
        <dbReference type="Proteomes" id="UP001231189"/>
    </source>
</evidence>
<keyword evidence="9" id="KW-1185">Reference proteome</keyword>
<dbReference type="Pfam" id="PF00847">
    <property type="entry name" value="AP2"/>
    <property type="match status" value="1"/>
</dbReference>
<dbReference type="GO" id="GO:0005634">
    <property type="term" value="C:nucleus"/>
    <property type="evidence" value="ECO:0007669"/>
    <property type="project" value="UniProtKB-SubCell"/>
</dbReference>
<dbReference type="PANTHER" id="PTHR31677:SF245">
    <property type="entry name" value="ETHYLENE-RESPONSIVE TRANSCRIPTION FACTOR ESR1"/>
    <property type="match status" value="1"/>
</dbReference>
<sequence length="284" mass="30878">MDVDMHAHRHRGKRSSSAAAAGSPTAMQYRGVRRRPWGRFAAEIRDPMSKARRWLGTYDTAEQAACAYDVAARFMRGPKARTNFPVTPAETLPSAPGYWPWAQPTARAPQAPHLNTFILHNLMSSSPHGCVLLHHAGHGHVHARPDPPSPTTPTPPPPPPPAAPSSPTVTVASLPPGADDGEWDWAGILQGRDPPETGLLEDVVHGFHASRRHRDQVGLDAAVYIAEPASDWTPRPEAFGGLSEEGYDCEFPMVSQGLLEDVIQYPAFMHVVAAPSTMGRSRWP</sequence>
<dbReference type="SUPFAM" id="SSF54171">
    <property type="entry name" value="DNA-binding domain"/>
    <property type="match status" value="1"/>
</dbReference>
<proteinExistence type="predicted"/>
<evidence type="ECO:0000256" key="2">
    <source>
        <dbReference type="ARBA" id="ARBA00023015"/>
    </source>
</evidence>